<reference evidence="4 5" key="1">
    <citation type="journal article" date="2015" name="Sci. Rep.">
        <title>Chromosome-level genome map provides insights into diverse defense mechanisms in the medicinal fungus Ganoderma sinense.</title>
        <authorList>
            <person name="Zhu Y."/>
            <person name="Xu J."/>
            <person name="Sun C."/>
            <person name="Zhou S."/>
            <person name="Xu H."/>
            <person name="Nelson D.R."/>
            <person name="Qian J."/>
            <person name="Song J."/>
            <person name="Luo H."/>
            <person name="Xiang L."/>
            <person name="Li Y."/>
            <person name="Xu Z."/>
            <person name="Ji A."/>
            <person name="Wang L."/>
            <person name="Lu S."/>
            <person name="Hayward A."/>
            <person name="Sun W."/>
            <person name="Li X."/>
            <person name="Schwartz D.C."/>
            <person name="Wang Y."/>
            <person name="Chen S."/>
        </authorList>
    </citation>
    <scope>NUCLEOTIDE SEQUENCE [LARGE SCALE GENOMIC DNA]</scope>
    <source>
        <strain evidence="4 5">ZZ0214-1</strain>
    </source>
</reference>
<organism evidence="4 5">
    <name type="scientific">Ganoderma sinense ZZ0214-1</name>
    <dbReference type="NCBI Taxonomy" id="1077348"/>
    <lineage>
        <taxon>Eukaryota</taxon>
        <taxon>Fungi</taxon>
        <taxon>Dikarya</taxon>
        <taxon>Basidiomycota</taxon>
        <taxon>Agaricomycotina</taxon>
        <taxon>Agaricomycetes</taxon>
        <taxon>Polyporales</taxon>
        <taxon>Polyporaceae</taxon>
        <taxon>Ganoderma</taxon>
    </lineage>
</organism>
<keyword evidence="2" id="KW-0472">Membrane</keyword>
<keyword evidence="3" id="KW-0732">Signal</keyword>
<gene>
    <name evidence="4" type="ORF">GSI_10322</name>
</gene>
<sequence length="253" mass="27493">MRYSFTSRPIAVAVTIVIAIPLTSAAPTQSSMSSFPNAVRRSNQDSTLALRDLAEHEAYSQVLVTPSHSASPHMAIPTGGMLLEANRGSNLATVNTVVGDSCTPDLHGYHIAVLVLLSCTFVIATFNAFYSLYRQWSFNRRHNRNWPSVNVFSPPGTPKRKPRLSLSLPDIEKAMPLRHKTSTSTLPSISEEPTTPARVVSFVSPHESSRPPSYSVGDTSLLDSPSVGCFPMSPNASSHRSFTEGQSSFHPLQ</sequence>
<evidence type="ECO:0000256" key="2">
    <source>
        <dbReference type="SAM" id="Phobius"/>
    </source>
</evidence>
<dbReference type="AlphaFoldDB" id="A0A2G8S084"/>
<accession>A0A2G8S084</accession>
<name>A0A2G8S084_9APHY</name>
<feature type="transmembrane region" description="Helical" evidence="2">
    <location>
        <begin position="109"/>
        <end position="133"/>
    </location>
</feature>
<comment type="caution">
    <text evidence="4">The sequence shown here is derived from an EMBL/GenBank/DDBJ whole genome shotgun (WGS) entry which is preliminary data.</text>
</comment>
<keyword evidence="2" id="KW-1133">Transmembrane helix</keyword>
<feature type="compositionally biased region" description="Polar residues" evidence="1">
    <location>
        <begin position="234"/>
        <end position="253"/>
    </location>
</feature>
<keyword evidence="5" id="KW-1185">Reference proteome</keyword>
<evidence type="ECO:0000256" key="3">
    <source>
        <dbReference type="SAM" id="SignalP"/>
    </source>
</evidence>
<feature type="chain" id="PRO_5013943383" description="Transporter" evidence="3">
    <location>
        <begin position="26"/>
        <end position="253"/>
    </location>
</feature>
<dbReference type="EMBL" id="AYKW01000034">
    <property type="protein sequence ID" value="PIL27180.1"/>
    <property type="molecule type" value="Genomic_DNA"/>
</dbReference>
<dbReference type="OrthoDB" id="10465163at2759"/>
<evidence type="ECO:0000256" key="1">
    <source>
        <dbReference type="SAM" id="MobiDB-lite"/>
    </source>
</evidence>
<keyword evidence="2" id="KW-0812">Transmembrane</keyword>
<evidence type="ECO:0000313" key="5">
    <source>
        <dbReference type="Proteomes" id="UP000230002"/>
    </source>
</evidence>
<proteinExistence type="predicted"/>
<dbReference type="Proteomes" id="UP000230002">
    <property type="component" value="Unassembled WGS sequence"/>
</dbReference>
<protein>
    <recommendedName>
        <fullName evidence="6">Transporter</fullName>
    </recommendedName>
</protein>
<feature type="signal peptide" evidence="3">
    <location>
        <begin position="1"/>
        <end position="25"/>
    </location>
</feature>
<feature type="region of interest" description="Disordered" evidence="1">
    <location>
        <begin position="232"/>
        <end position="253"/>
    </location>
</feature>
<evidence type="ECO:0008006" key="6">
    <source>
        <dbReference type="Google" id="ProtNLM"/>
    </source>
</evidence>
<evidence type="ECO:0000313" key="4">
    <source>
        <dbReference type="EMBL" id="PIL27180.1"/>
    </source>
</evidence>